<evidence type="ECO:0000256" key="3">
    <source>
        <dbReference type="ARBA" id="ARBA00023315"/>
    </source>
</evidence>
<evidence type="ECO:0000313" key="5">
    <source>
        <dbReference type="EMBL" id="GGG02213.1"/>
    </source>
</evidence>
<dbReference type="RefSeq" id="WP_120462902.1">
    <property type="nucleotide sequence ID" value="NZ_BMIW01000017.1"/>
</dbReference>
<keyword evidence="4" id="KW-0046">Antibiotic resistance</keyword>
<dbReference type="SUPFAM" id="SSF110710">
    <property type="entry name" value="TTHA0583/YokD-like"/>
    <property type="match status" value="1"/>
</dbReference>
<dbReference type="InterPro" id="IPR028345">
    <property type="entry name" value="Antibiotic_NAT-like"/>
</dbReference>
<keyword evidence="2 4" id="KW-0808">Transferase</keyword>
<dbReference type="Proteomes" id="UP000608420">
    <property type="component" value="Unassembled WGS sequence"/>
</dbReference>
<dbReference type="InterPro" id="IPR003679">
    <property type="entry name" value="Amioglycoside_AcTrfase"/>
</dbReference>
<evidence type="ECO:0000256" key="2">
    <source>
        <dbReference type="ARBA" id="ARBA00022679"/>
    </source>
</evidence>
<protein>
    <recommendedName>
        <fullName evidence="4">Aminoglycoside N(3)-acetyltransferase</fullName>
        <ecNumber evidence="4">2.3.1.-</ecNumber>
    </recommendedName>
</protein>
<dbReference type="PANTHER" id="PTHR11104">
    <property type="entry name" value="AMINOGLYCOSIDE N3-ACETYLTRANSFERASE"/>
    <property type="match status" value="1"/>
</dbReference>
<reference evidence="6" key="1">
    <citation type="journal article" date="2019" name="Int. J. Syst. Evol. Microbiol.">
        <title>The Global Catalogue of Microorganisms (GCM) 10K type strain sequencing project: providing services to taxonomists for standard genome sequencing and annotation.</title>
        <authorList>
            <consortium name="The Broad Institute Genomics Platform"/>
            <consortium name="The Broad Institute Genome Sequencing Center for Infectious Disease"/>
            <person name="Wu L."/>
            <person name="Ma J."/>
        </authorList>
    </citation>
    <scope>NUCLEOTIDE SEQUENCE [LARGE SCALE GENOMIC DNA]</scope>
    <source>
        <strain evidence="6">CGMCC 1.15420</strain>
    </source>
</reference>
<gene>
    <name evidence="5" type="primary">yokD</name>
    <name evidence="5" type="ORF">GCM10010913_25030</name>
</gene>
<comment type="caution">
    <text evidence="5">The sequence shown here is derived from an EMBL/GenBank/DDBJ whole genome shotgun (WGS) entry which is preliminary data.</text>
</comment>
<proteinExistence type="inferred from homology"/>
<dbReference type="Pfam" id="PF02522">
    <property type="entry name" value="Antibiotic_NAT"/>
    <property type="match status" value="1"/>
</dbReference>
<comment type="catalytic activity">
    <reaction evidence="4">
        <text>a 2-deoxystreptamine antibiotic + acetyl-CoA = an N(3)-acetyl-2-deoxystreptamine antibiotic + CoA + H(+)</text>
        <dbReference type="Rhea" id="RHEA:12665"/>
        <dbReference type="ChEBI" id="CHEBI:15378"/>
        <dbReference type="ChEBI" id="CHEBI:57287"/>
        <dbReference type="ChEBI" id="CHEBI:57288"/>
        <dbReference type="ChEBI" id="CHEBI:57921"/>
        <dbReference type="ChEBI" id="CHEBI:77452"/>
        <dbReference type="EC" id="2.3.1.81"/>
    </reaction>
</comment>
<sequence>MEMIQGNLITVDTLKEDFIRLGVRQGMTVIMHSSYKALGSFVVGGPPAVFLALEGVVGNEGNVVMPTHSGDLSDPAGWENPPVPQEWWETIREQMPAYDPDITPLWYMGIIPEIFRKQSSVIRSDHPQVSFAAWGAKAEFISGQHSLEYSLGEQSPLARIYDLEGYVLLLGVGNDCNTSLHLSEIRAEYETRREIGNKAPMQVDRAKCWVEFKDIEYDASDFADIGADFERETGLVRRGKIGGADAMLIPQKALVDYGTAWLPLHRKNKDSNGR</sequence>
<comment type="similarity">
    <text evidence="1 4">Belongs to the antibiotic N-acetyltransferase family.</text>
</comment>
<evidence type="ECO:0000313" key="6">
    <source>
        <dbReference type="Proteomes" id="UP000608420"/>
    </source>
</evidence>
<evidence type="ECO:0000256" key="1">
    <source>
        <dbReference type="ARBA" id="ARBA00006383"/>
    </source>
</evidence>
<evidence type="ECO:0000256" key="4">
    <source>
        <dbReference type="RuleBase" id="RU365031"/>
    </source>
</evidence>
<dbReference type="EMBL" id="BMIW01000017">
    <property type="protein sequence ID" value="GGG02213.1"/>
    <property type="molecule type" value="Genomic_DNA"/>
</dbReference>
<keyword evidence="3 4" id="KW-0012">Acyltransferase</keyword>
<dbReference type="PANTHER" id="PTHR11104:SF0">
    <property type="entry name" value="SPBETA PROPHAGE-DERIVED AMINOGLYCOSIDE N(3')-ACETYLTRANSFERASE-LIKE PROTEIN YOKD"/>
    <property type="match status" value="1"/>
</dbReference>
<keyword evidence="6" id="KW-1185">Reference proteome</keyword>
<dbReference type="EC" id="2.3.1.-" evidence="4"/>
<accession>A0ABQ1VW61</accession>
<organism evidence="5 6">
    <name type="scientific">Paenibacillus aceti</name>
    <dbReference type="NCBI Taxonomy" id="1820010"/>
    <lineage>
        <taxon>Bacteria</taxon>
        <taxon>Bacillati</taxon>
        <taxon>Bacillota</taxon>
        <taxon>Bacilli</taxon>
        <taxon>Bacillales</taxon>
        <taxon>Paenibacillaceae</taxon>
        <taxon>Paenibacillus</taxon>
    </lineage>
</organism>
<name>A0ABQ1VW61_9BACL</name>